<dbReference type="EMBL" id="LN907858">
    <property type="protein sequence ID" value="CUU39744.1"/>
    <property type="molecule type" value="Genomic_DNA"/>
</dbReference>
<name>A0A0S4PWM4_9HELI</name>
<sequence length="37" mass="4289">MRCTFVYGKSSYNESLQCSAQNPQDSKNSISFFYPFI</sequence>
<evidence type="ECO:0000313" key="2">
    <source>
        <dbReference type="Proteomes" id="UP000064525"/>
    </source>
</evidence>
<dbReference type="Proteomes" id="UP000064525">
    <property type="component" value="Chromosome I"/>
</dbReference>
<dbReference type="AlphaFoldDB" id="A0A0S4PWM4"/>
<evidence type="ECO:0000313" key="1">
    <source>
        <dbReference type="EMBL" id="CUU39744.1"/>
    </source>
</evidence>
<protein>
    <submittedName>
        <fullName evidence="1">Uncharacterized protein</fullName>
    </submittedName>
</protein>
<reference evidence="2" key="1">
    <citation type="submission" date="2015-11" db="EMBL/GenBank/DDBJ databases">
        <authorList>
            <person name="Anvar S.Y."/>
        </authorList>
    </citation>
    <scope>NUCLEOTIDE SEQUENCE [LARGE SCALE GENOMIC DNA]</scope>
</reference>
<dbReference type="KEGG" id="hty:BN2458_PEG0858"/>
<gene>
    <name evidence="1" type="ORF">BN2458_PEG0858</name>
</gene>
<organism evidence="1 2">
    <name type="scientific">Helicobacter typhlonius</name>
    <dbReference type="NCBI Taxonomy" id="76936"/>
    <lineage>
        <taxon>Bacteria</taxon>
        <taxon>Pseudomonadati</taxon>
        <taxon>Campylobacterota</taxon>
        <taxon>Epsilonproteobacteria</taxon>
        <taxon>Campylobacterales</taxon>
        <taxon>Helicobacteraceae</taxon>
        <taxon>Helicobacter</taxon>
    </lineage>
</organism>
<proteinExistence type="predicted"/>
<accession>A0A0S4PWM4</accession>